<dbReference type="RefSeq" id="WP_295572146.1">
    <property type="nucleotide sequence ID" value="NZ_FLQR01000001.1"/>
</dbReference>
<evidence type="ECO:0000313" key="2">
    <source>
        <dbReference type="EMBL" id="SBS69848.1"/>
    </source>
</evidence>
<dbReference type="Gene3D" id="3.30.460.10">
    <property type="entry name" value="Beta Polymerase, domain 2"/>
    <property type="match status" value="1"/>
</dbReference>
<protein>
    <recommendedName>
        <fullName evidence="1">Polymerase nucleotidyl transferase domain-containing protein</fullName>
    </recommendedName>
</protein>
<dbReference type="InterPro" id="IPR002934">
    <property type="entry name" value="Polymerase_NTP_transf_dom"/>
</dbReference>
<reference evidence="2" key="1">
    <citation type="submission" date="2016-03" db="EMBL/GenBank/DDBJ databases">
        <authorList>
            <person name="Ploux O."/>
        </authorList>
    </citation>
    <scope>NUCLEOTIDE SEQUENCE</scope>
    <source>
        <strain evidence="2">UC1</strain>
    </source>
</reference>
<organism evidence="2">
    <name type="scientific">uncultured Microbacterium sp</name>
    <dbReference type="NCBI Taxonomy" id="191216"/>
    <lineage>
        <taxon>Bacteria</taxon>
        <taxon>Bacillati</taxon>
        <taxon>Actinomycetota</taxon>
        <taxon>Actinomycetes</taxon>
        <taxon>Micrococcales</taxon>
        <taxon>Microbacteriaceae</taxon>
        <taxon>Microbacterium</taxon>
        <taxon>environmental samples</taxon>
    </lineage>
</organism>
<proteinExistence type="predicted"/>
<name>A0A1Y5P1L9_9MICO</name>
<dbReference type="GO" id="GO:0016779">
    <property type="term" value="F:nucleotidyltransferase activity"/>
    <property type="evidence" value="ECO:0007669"/>
    <property type="project" value="InterPro"/>
</dbReference>
<feature type="domain" description="Polymerase nucleotidyl transferase" evidence="1">
    <location>
        <begin position="21"/>
        <end position="77"/>
    </location>
</feature>
<dbReference type="Pfam" id="PF01909">
    <property type="entry name" value="NTP_transf_2"/>
    <property type="match status" value="1"/>
</dbReference>
<dbReference type="AlphaFoldDB" id="A0A1Y5P1L9"/>
<dbReference type="SUPFAM" id="SSF81301">
    <property type="entry name" value="Nucleotidyltransferase"/>
    <property type="match status" value="1"/>
</dbReference>
<evidence type="ECO:0000259" key="1">
    <source>
        <dbReference type="Pfam" id="PF01909"/>
    </source>
</evidence>
<dbReference type="CDD" id="cd05403">
    <property type="entry name" value="NT_KNTase_like"/>
    <property type="match status" value="1"/>
</dbReference>
<dbReference type="EMBL" id="FLQR01000001">
    <property type="protein sequence ID" value="SBS69848.1"/>
    <property type="molecule type" value="Genomic_DNA"/>
</dbReference>
<sequence length="246" mass="27060">MFDAAGRIHARDVLIAHARTDEQIAGAALVGSAARGDEDAWSDIDLVLQLAPDADEPTVVDAWTRWIGDRLDLADTFDVVAGARYRVFLLTSSLQIDVSFWPYEEFRGTGESFELIFGTANPSSSPPPPDTGTLIGMGWLYALHARSAIARGRLWQAVMMLDELRNQIIALACIRVGLNPWHGREVDRLPAADQDALRRSRSADVTTGALERSKRLLIAQFLAEVAHHDHARAHALERPLGVLAEH</sequence>
<gene>
    <name evidence="2" type="ORF">MIPYR_10029</name>
</gene>
<accession>A0A1Y5P1L9</accession>
<dbReference type="InterPro" id="IPR043519">
    <property type="entry name" value="NT_sf"/>
</dbReference>